<dbReference type="EMBL" id="MU001635">
    <property type="protein sequence ID" value="KAF2483682.1"/>
    <property type="molecule type" value="Genomic_DNA"/>
</dbReference>
<feature type="chain" id="PRO_5025678272" description="Secreted protein" evidence="2">
    <location>
        <begin position="23"/>
        <end position="153"/>
    </location>
</feature>
<feature type="signal peptide" evidence="2">
    <location>
        <begin position="1"/>
        <end position="22"/>
    </location>
</feature>
<proteinExistence type="predicted"/>
<dbReference type="AlphaFoldDB" id="A0A6A6PUK7"/>
<dbReference type="Proteomes" id="UP000799767">
    <property type="component" value="Unassembled WGS sequence"/>
</dbReference>
<dbReference type="GeneID" id="54474662"/>
<dbReference type="RefSeq" id="XP_033590252.1">
    <property type="nucleotide sequence ID" value="XM_033733660.1"/>
</dbReference>
<evidence type="ECO:0008006" key="5">
    <source>
        <dbReference type="Google" id="ProtNLM"/>
    </source>
</evidence>
<accession>A0A6A6PUK7</accession>
<organism evidence="3 4">
    <name type="scientific">Neohortaea acidophila</name>
    <dbReference type="NCBI Taxonomy" id="245834"/>
    <lineage>
        <taxon>Eukaryota</taxon>
        <taxon>Fungi</taxon>
        <taxon>Dikarya</taxon>
        <taxon>Ascomycota</taxon>
        <taxon>Pezizomycotina</taxon>
        <taxon>Dothideomycetes</taxon>
        <taxon>Dothideomycetidae</taxon>
        <taxon>Mycosphaerellales</taxon>
        <taxon>Teratosphaeriaceae</taxon>
        <taxon>Neohortaea</taxon>
    </lineage>
</organism>
<keyword evidence="4" id="KW-1185">Reference proteome</keyword>
<evidence type="ECO:0000313" key="4">
    <source>
        <dbReference type="Proteomes" id="UP000799767"/>
    </source>
</evidence>
<protein>
    <recommendedName>
        <fullName evidence="5">Secreted protein</fullName>
    </recommendedName>
</protein>
<evidence type="ECO:0000256" key="2">
    <source>
        <dbReference type="SAM" id="SignalP"/>
    </source>
</evidence>
<reference evidence="3" key="1">
    <citation type="journal article" date="2020" name="Stud. Mycol.">
        <title>101 Dothideomycetes genomes: a test case for predicting lifestyles and emergence of pathogens.</title>
        <authorList>
            <person name="Haridas S."/>
            <person name="Albert R."/>
            <person name="Binder M."/>
            <person name="Bloem J."/>
            <person name="Labutti K."/>
            <person name="Salamov A."/>
            <person name="Andreopoulos B."/>
            <person name="Baker S."/>
            <person name="Barry K."/>
            <person name="Bills G."/>
            <person name="Bluhm B."/>
            <person name="Cannon C."/>
            <person name="Castanera R."/>
            <person name="Culley D."/>
            <person name="Daum C."/>
            <person name="Ezra D."/>
            <person name="Gonzalez J."/>
            <person name="Henrissat B."/>
            <person name="Kuo A."/>
            <person name="Liang C."/>
            <person name="Lipzen A."/>
            <person name="Lutzoni F."/>
            <person name="Magnuson J."/>
            <person name="Mondo S."/>
            <person name="Nolan M."/>
            <person name="Ohm R."/>
            <person name="Pangilinan J."/>
            <person name="Park H.-J."/>
            <person name="Ramirez L."/>
            <person name="Alfaro M."/>
            <person name="Sun H."/>
            <person name="Tritt A."/>
            <person name="Yoshinaga Y."/>
            <person name="Zwiers L.-H."/>
            <person name="Turgeon B."/>
            <person name="Goodwin S."/>
            <person name="Spatafora J."/>
            <person name="Crous P."/>
            <person name="Grigoriev I."/>
        </authorList>
    </citation>
    <scope>NUCLEOTIDE SEQUENCE</scope>
    <source>
        <strain evidence="3">CBS 113389</strain>
    </source>
</reference>
<feature type="region of interest" description="Disordered" evidence="1">
    <location>
        <begin position="130"/>
        <end position="153"/>
    </location>
</feature>
<gene>
    <name evidence="3" type="ORF">BDY17DRAFT_297888</name>
</gene>
<sequence>MFWPRAPLAAATQLAALATANALHSHAFADPSGAECCRSALSAAPSALSVTLASSVSNMTVAKATTRQQGHGFLHAPITVRDGISQPPLLTRPSAHGSVCSNVPDFSCMLGCSEYLAAHGSHELGTQRRRLPRHGNNHVPSACQSHSMANQLA</sequence>
<keyword evidence="2" id="KW-0732">Signal</keyword>
<evidence type="ECO:0000313" key="3">
    <source>
        <dbReference type="EMBL" id="KAF2483682.1"/>
    </source>
</evidence>
<name>A0A6A6PUK7_9PEZI</name>
<feature type="compositionally biased region" description="Polar residues" evidence="1">
    <location>
        <begin position="138"/>
        <end position="153"/>
    </location>
</feature>
<evidence type="ECO:0000256" key="1">
    <source>
        <dbReference type="SAM" id="MobiDB-lite"/>
    </source>
</evidence>